<evidence type="ECO:0000313" key="2">
    <source>
        <dbReference type="EMBL" id="TKC99788.1"/>
    </source>
</evidence>
<protein>
    <submittedName>
        <fullName evidence="2">Nuclear transport factor 2 family protein</fullName>
    </submittedName>
</protein>
<proteinExistence type="predicted"/>
<gene>
    <name evidence="2" type="ORF">E8A74_36715</name>
</gene>
<organism evidence="2 3">
    <name type="scientific">Polyangium fumosum</name>
    <dbReference type="NCBI Taxonomy" id="889272"/>
    <lineage>
        <taxon>Bacteria</taxon>
        <taxon>Pseudomonadati</taxon>
        <taxon>Myxococcota</taxon>
        <taxon>Polyangia</taxon>
        <taxon>Polyangiales</taxon>
        <taxon>Polyangiaceae</taxon>
        <taxon>Polyangium</taxon>
    </lineage>
</organism>
<dbReference type="InterPro" id="IPR032710">
    <property type="entry name" value="NTF2-like_dom_sf"/>
</dbReference>
<dbReference type="PANTHER" id="PTHR41252">
    <property type="entry name" value="BLR2505 PROTEIN"/>
    <property type="match status" value="1"/>
</dbReference>
<name>A0A4U1IYW2_9BACT</name>
<reference evidence="2 3" key="1">
    <citation type="submission" date="2019-04" db="EMBL/GenBank/DDBJ databases">
        <authorList>
            <person name="Li Y."/>
            <person name="Wang J."/>
        </authorList>
    </citation>
    <scope>NUCLEOTIDE SEQUENCE [LARGE SCALE GENOMIC DNA]</scope>
    <source>
        <strain evidence="2 3">DSM 14668</strain>
    </source>
</reference>
<sequence>MTADEKITLLRAIFKEFAATGDPQILLSSLTDDIVYKLSIGPGTPLSGEFRGKNGVAEYFRGMPSAVEHVGLNVHDFFANDEKAVVTGDETLRVVKNGAVFFTEWAVVCTFRGDKICHILVVENLGALSQAYDAPHAGPPAAAS</sequence>
<evidence type="ECO:0000313" key="3">
    <source>
        <dbReference type="Proteomes" id="UP000309215"/>
    </source>
</evidence>
<evidence type="ECO:0000259" key="1">
    <source>
        <dbReference type="Pfam" id="PF12680"/>
    </source>
</evidence>
<comment type="caution">
    <text evidence="2">The sequence shown here is derived from an EMBL/GenBank/DDBJ whole genome shotgun (WGS) entry which is preliminary data.</text>
</comment>
<dbReference type="OrthoDB" id="7869337at2"/>
<dbReference type="Pfam" id="PF12680">
    <property type="entry name" value="SnoaL_2"/>
    <property type="match status" value="1"/>
</dbReference>
<dbReference type="Gene3D" id="3.10.450.50">
    <property type="match status" value="1"/>
</dbReference>
<dbReference type="InterPro" id="IPR037401">
    <property type="entry name" value="SnoaL-like"/>
</dbReference>
<dbReference type="EMBL" id="SSMQ01000053">
    <property type="protein sequence ID" value="TKC99788.1"/>
    <property type="molecule type" value="Genomic_DNA"/>
</dbReference>
<accession>A0A4U1IYW2</accession>
<dbReference type="SUPFAM" id="SSF54427">
    <property type="entry name" value="NTF2-like"/>
    <property type="match status" value="1"/>
</dbReference>
<feature type="domain" description="SnoaL-like" evidence="1">
    <location>
        <begin position="17"/>
        <end position="118"/>
    </location>
</feature>
<dbReference type="PANTHER" id="PTHR41252:SF1">
    <property type="entry name" value="BLR2505 PROTEIN"/>
    <property type="match status" value="1"/>
</dbReference>
<dbReference type="AlphaFoldDB" id="A0A4U1IYW2"/>
<keyword evidence="3" id="KW-1185">Reference proteome</keyword>
<dbReference type="RefSeq" id="WP_136933757.1">
    <property type="nucleotide sequence ID" value="NZ_SSMQ01000053.1"/>
</dbReference>
<dbReference type="Proteomes" id="UP000309215">
    <property type="component" value="Unassembled WGS sequence"/>
</dbReference>